<evidence type="ECO:0000256" key="1">
    <source>
        <dbReference type="ARBA" id="ARBA00000085"/>
    </source>
</evidence>
<evidence type="ECO:0000256" key="14">
    <source>
        <dbReference type="ARBA" id="ARBA00022912"/>
    </source>
</evidence>
<dbReference type="InterPro" id="IPR003660">
    <property type="entry name" value="HAMP_dom"/>
</dbReference>
<evidence type="ECO:0000256" key="11">
    <source>
        <dbReference type="ARBA" id="ARBA00022801"/>
    </source>
</evidence>
<keyword evidence="21" id="KW-0472">Membrane</keyword>
<dbReference type="STRING" id="1111728.GCA_000427805_01069"/>
<dbReference type="EMBL" id="CAADJA010000002">
    <property type="protein sequence ID" value="VFS50493.1"/>
    <property type="molecule type" value="Genomic_DNA"/>
</dbReference>
<dbReference type="PROSITE" id="PS50885">
    <property type="entry name" value="HAMP"/>
    <property type="match status" value="1"/>
</dbReference>
<dbReference type="InterPro" id="IPR050980">
    <property type="entry name" value="2C_sensor_his_kinase"/>
</dbReference>
<dbReference type="SUPFAM" id="SSF47384">
    <property type="entry name" value="Homodimeric domain of signal transducing histidine kinase"/>
    <property type="match status" value="1"/>
</dbReference>
<keyword evidence="26" id="KW-1185">Reference proteome</keyword>
<dbReference type="NCBIfam" id="NF012163">
    <property type="entry name" value="BaeS_SmeS"/>
    <property type="match status" value="1"/>
</dbReference>
<dbReference type="SMART" id="SM00388">
    <property type="entry name" value="HisKA"/>
    <property type="match status" value="1"/>
</dbReference>
<evidence type="ECO:0000313" key="26">
    <source>
        <dbReference type="Proteomes" id="UP000224974"/>
    </source>
</evidence>
<evidence type="ECO:0000259" key="23">
    <source>
        <dbReference type="PROSITE" id="PS50885"/>
    </source>
</evidence>
<evidence type="ECO:0000256" key="15">
    <source>
        <dbReference type="ARBA" id="ARBA00023012"/>
    </source>
</evidence>
<comment type="subcellular location">
    <subcellularLocation>
        <location evidence="4">Cell membrane</location>
        <topology evidence="4">Multi-pass membrane protein</topology>
    </subcellularLocation>
</comment>
<evidence type="ECO:0000256" key="8">
    <source>
        <dbReference type="ARBA" id="ARBA00022679"/>
    </source>
</evidence>
<dbReference type="InterPro" id="IPR036890">
    <property type="entry name" value="HATPase_C_sf"/>
</dbReference>
<dbReference type="InterPro" id="IPR036097">
    <property type="entry name" value="HisK_dim/P_sf"/>
</dbReference>
<evidence type="ECO:0000256" key="13">
    <source>
        <dbReference type="ARBA" id="ARBA00022842"/>
    </source>
</evidence>
<dbReference type="SUPFAM" id="SSF158472">
    <property type="entry name" value="HAMP domain-like"/>
    <property type="match status" value="1"/>
</dbReference>
<keyword evidence="9" id="KW-0547">Nucleotide-binding</keyword>
<dbReference type="SMART" id="SM00304">
    <property type="entry name" value="HAMP"/>
    <property type="match status" value="1"/>
</dbReference>
<dbReference type="CDD" id="cd00082">
    <property type="entry name" value="HisKA"/>
    <property type="match status" value="1"/>
</dbReference>
<dbReference type="FunFam" id="1.10.287.130:FF:000001">
    <property type="entry name" value="Two-component sensor histidine kinase"/>
    <property type="match status" value="1"/>
</dbReference>
<dbReference type="PANTHER" id="PTHR44936">
    <property type="entry name" value="SENSOR PROTEIN CREC"/>
    <property type="match status" value="1"/>
</dbReference>
<keyword evidence="14" id="KW-0904">Protein phosphatase</keyword>
<feature type="domain" description="Histidine kinase" evidence="22">
    <location>
        <begin position="244"/>
        <end position="463"/>
    </location>
</feature>
<evidence type="ECO:0000256" key="17">
    <source>
        <dbReference type="ARBA" id="ARBA00023026"/>
    </source>
</evidence>
<keyword evidence="13" id="KW-0460">Magnesium</keyword>
<evidence type="ECO:0000256" key="9">
    <source>
        <dbReference type="ARBA" id="ARBA00022741"/>
    </source>
</evidence>
<feature type="domain" description="HAMP" evidence="23">
    <location>
        <begin position="184"/>
        <end position="236"/>
    </location>
</feature>
<keyword evidence="16" id="KW-0346">Stress response</keyword>
<dbReference type="Proteomes" id="UP000373449">
    <property type="component" value="Unassembled WGS sequence"/>
</dbReference>
<dbReference type="InterPro" id="IPR005467">
    <property type="entry name" value="His_kinase_dom"/>
</dbReference>
<keyword evidence="10 24" id="KW-0418">Kinase</keyword>
<reference evidence="26" key="1">
    <citation type="submission" date="2017-09" db="EMBL/GenBank/DDBJ databases">
        <title>FDA dAtabase for Regulatory Grade micrObial Sequences (FDA-ARGOS): Supporting development and validation of Infectious Disease Dx tests.</title>
        <authorList>
            <person name="Minogue T."/>
            <person name="Wolcott M."/>
            <person name="Wasieloski L."/>
            <person name="Aguilar W."/>
            <person name="Moore D."/>
            <person name="Tallon L."/>
            <person name="Sadzewicz L."/>
            <person name="Ott S."/>
            <person name="Zhao X."/>
            <person name="Nagaraj S."/>
            <person name="Vavikolanu K."/>
            <person name="Aluvathingal J."/>
            <person name="Nadendla S."/>
            <person name="Sichtig H."/>
        </authorList>
    </citation>
    <scope>NUCLEOTIDE SEQUENCE [LARGE SCALE GENOMIC DNA]</scope>
    <source>
        <strain evidence="26">FDAARGOS_387</strain>
    </source>
</reference>
<dbReference type="SMART" id="SM00387">
    <property type="entry name" value="HATPase_c"/>
    <property type="match status" value="1"/>
</dbReference>
<dbReference type="GO" id="GO:0005886">
    <property type="term" value="C:plasma membrane"/>
    <property type="evidence" value="ECO:0007669"/>
    <property type="project" value="UniProtKB-SubCell"/>
</dbReference>
<evidence type="ECO:0000313" key="25">
    <source>
        <dbReference type="EMBL" id="VFS50493.1"/>
    </source>
</evidence>
<gene>
    <name evidence="25" type="primary">baeS</name>
    <name evidence="24" type="ORF">CRN84_16300</name>
    <name evidence="25" type="ORF">NCTC12282_04537</name>
</gene>
<dbReference type="InterPro" id="IPR003661">
    <property type="entry name" value="HisK_dim/P_dom"/>
</dbReference>
<comment type="cofactor">
    <cofactor evidence="2">
        <name>Mn(2+)</name>
        <dbReference type="ChEBI" id="CHEBI:29035"/>
    </cofactor>
</comment>
<evidence type="ECO:0000256" key="19">
    <source>
        <dbReference type="ARBA" id="ARBA00040454"/>
    </source>
</evidence>
<keyword evidence="7" id="KW-0597">Phosphoprotein</keyword>
<comment type="cofactor">
    <cofactor evidence="3">
        <name>Mg(2+)</name>
        <dbReference type="ChEBI" id="CHEBI:18420"/>
    </cofactor>
</comment>
<evidence type="ECO:0000256" key="2">
    <source>
        <dbReference type="ARBA" id="ARBA00001936"/>
    </source>
</evidence>
<evidence type="ECO:0000256" key="18">
    <source>
        <dbReference type="ARBA" id="ARBA00023211"/>
    </source>
</evidence>
<evidence type="ECO:0000256" key="20">
    <source>
        <dbReference type="ARBA" id="ARBA00041776"/>
    </source>
</evidence>
<evidence type="ECO:0000256" key="4">
    <source>
        <dbReference type="ARBA" id="ARBA00004651"/>
    </source>
</evidence>
<keyword evidence="21" id="KW-1133">Transmembrane helix</keyword>
<dbReference type="InterPro" id="IPR003594">
    <property type="entry name" value="HATPase_dom"/>
</dbReference>
<comment type="catalytic activity">
    <reaction evidence="1">
        <text>ATP + protein L-histidine = ADP + protein N-phospho-L-histidine.</text>
        <dbReference type="EC" id="2.7.13.3"/>
    </reaction>
</comment>
<dbReference type="InterPro" id="IPR004358">
    <property type="entry name" value="Sig_transdc_His_kin-like_C"/>
</dbReference>
<dbReference type="NCBIfam" id="NF007837">
    <property type="entry name" value="PRK10549.1"/>
    <property type="match status" value="1"/>
</dbReference>
<dbReference type="EMBL" id="PDDX01000001">
    <property type="protein sequence ID" value="PHI30787.1"/>
    <property type="molecule type" value="Genomic_DNA"/>
</dbReference>
<dbReference type="Gene3D" id="3.30.565.10">
    <property type="entry name" value="Histidine kinase-like ATPase, C-terminal domain"/>
    <property type="match status" value="1"/>
</dbReference>
<evidence type="ECO:0000256" key="12">
    <source>
        <dbReference type="ARBA" id="ARBA00022840"/>
    </source>
</evidence>
<evidence type="ECO:0000256" key="16">
    <source>
        <dbReference type="ARBA" id="ARBA00023016"/>
    </source>
</evidence>
<dbReference type="GO" id="GO:0005524">
    <property type="term" value="F:ATP binding"/>
    <property type="evidence" value="ECO:0007669"/>
    <property type="project" value="UniProtKB-KW"/>
</dbReference>
<organism evidence="24 26">
    <name type="scientific">Budvicia aquatica</name>
    <dbReference type="NCBI Taxonomy" id="82979"/>
    <lineage>
        <taxon>Bacteria</taxon>
        <taxon>Pseudomonadati</taxon>
        <taxon>Pseudomonadota</taxon>
        <taxon>Gammaproteobacteria</taxon>
        <taxon>Enterobacterales</taxon>
        <taxon>Budviciaceae</taxon>
        <taxon>Budvicia</taxon>
    </lineage>
</organism>
<evidence type="ECO:0000256" key="10">
    <source>
        <dbReference type="ARBA" id="ARBA00022777"/>
    </source>
</evidence>
<name>A0A2C6DNJ1_9GAMM</name>
<keyword evidence="21" id="KW-0812">Transmembrane</keyword>
<dbReference type="Pfam" id="PF00512">
    <property type="entry name" value="HisKA"/>
    <property type="match status" value="1"/>
</dbReference>
<keyword evidence="18" id="KW-0464">Manganese</keyword>
<reference evidence="25 27" key="3">
    <citation type="submission" date="2019-03" db="EMBL/GenBank/DDBJ databases">
        <authorList>
            <consortium name="Pathogen Informatics"/>
        </authorList>
    </citation>
    <scope>NUCLEOTIDE SEQUENCE [LARGE SCALE GENOMIC DNA]</scope>
    <source>
        <strain evidence="25 27">NCTC12282</strain>
    </source>
</reference>
<dbReference type="SUPFAM" id="SSF55874">
    <property type="entry name" value="ATPase domain of HSP90 chaperone/DNA topoisomerase II/histidine kinase"/>
    <property type="match status" value="1"/>
</dbReference>
<evidence type="ECO:0000256" key="7">
    <source>
        <dbReference type="ARBA" id="ARBA00022553"/>
    </source>
</evidence>
<dbReference type="Gene3D" id="1.10.287.130">
    <property type="match status" value="1"/>
</dbReference>
<sequence>MKIGITGKLFLAIMATCMLVLMIMNWGVRLSFERGFTDYIKSSNEQRISLLANALADRYRTEGNWRFLVRNERLVHQLLRSFEQNAEGDDTDQSLPPQGWRVPFWVFDNHNVRLAGSSVAIPEQATRKPIVLDGKTIGWIVAMPSEKLTRSADINFAKQQSRTSWILVALSTVLASIATLLLSRSLLSRVKRLVVGTHQLAAGDFSARVPVTGGDELGTLANDFNQLANTLEKNERMRRAFIADVSHELRTPLAVLQGELEALEDGVRQLTTTSLHSLQAEVSSLTKLVNDLHQLSLSDLGALAYRKSHINLSEILGQSVAAYRSRFQAKGLSIETDLPDNSAVFGDPDRLSQLFNNLLENSLRYTDSQTDDSAGKLHISGTLSKNTLTLLWQDSAPGVTEEQLKQIFERFYRTEGSRNRASGGSGLGLSICWNIVDAHGGEITAAHSPLGGLEIKLTFPLFNDAGVTSL</sequence>
<dbReference type="Pfam" id="PF00672">
    <property type="entry name" value="HAMP"/>
    <property type="match status" value="1"/>
</dbReference>
<keyword evidence="6" id="KW-1003">Cell membrane</keyword>
<dbReference type="PRINTS" id="PR00344">
    <property type="entry name" value="BCTRLSENSOR"/>
</dbReference>
<protein>
    <recommendedName>
        <fullName evidence="19">Signal transduction histidine-protein kinase/phosphatase MprB</fullName>
        <ecNumber evidence="5">2.7.13.3</ecNumber>
    </recommendedName>
    <alternativeName>
        <fullName evidence="20">Mycobacterial persistence regulator B</fullName>
    </alternativeName>
</protein>
<feature type="transmembrane region" description="Helical" evidence="21">
    <location>
        <begin position="165"/>
        <end position="183"/>
    </location>
</feature>
<dbReference type="OrthoDB" id="9804645at2"/>
<dbReference type="Proteomes" id="UP000224974">
    <property type="component" value="Unassembled WGS sequence"/>
</dbReference>
<dbReference type="PANTHER" id="PTHR44936:SF9">
    <property type="entry name" value="SENSOR PROTEIN CREC"/>
    <property type="match status" value="1"/>
</dbReference>
<dbReference type="PROSITE" id="PS50109">
    <property type="entry name" value="HIS_KIN"/>
    <property type="match status" value="1"/>
</dbReference>
<proteinExistence type="predicted"/>
<evidence type="ECO:0000256" key="5">
    <source>
        <dbReference type="ARBA" id="ARBA00012438"/>
    </source>
</evidence>
<evidence type="ECO:0000256" key="6">
    <source>
        <dbReference type="ARBA" id="ARBA00022475"/>
    </source>
</evidence>
<keyword evidence="12" id="KW-0067">ATP-binding</keyword>
<evidence type="ECO:0000313" key="24">
    <source>
        <dbReference type="EMBL" id="PHI30787.1"/>
    </source>
</evidence>
<dbReference type="GO" id="GO:0004721">
    <property type="term" value="F:phosphoprotein phosphatase activity"/>
    <property type="evidence" value="ECO:0007669"/>
    <property type="project" value="UniProtKB-KW"/>
</dbReference>
<dbReference type="AlphaFoldDB" id="A0A2C6DNJ1"/>
<keyword evidence="15" id="KW-0902">Two-component regulatory system</keyword>
<evidence type="ECO:0000256" key="3">
    <source>
        <dbReference type="ARBA" id="ARBA00001946"/>
    </source>
</evidence>
<dbReference type="Pfam" id="PF02518">
    <property type="entry name" value="HATPase_c"/>
    <property type="match status" value="1"/>
</dbReference>
<dbReference type="GO" id="GO:0000155">
    <property type="term" value="F:phosphorelay sensor kinase activity"/>
    <property type="evidence" value="ECO:0007669"/>
    <property type="project" value="InterPro"/>
</dbReference>
<dbReference type="EC" id="2.7.13.3" evidence="5"/>
<evidence type="ECO:0000313" key="27">
    <source>
        <dbReference type="Proteomes" id="UP000373449"/>
    </source>
</evidence>
<keyword evidence="17" id="KW-0843">Virulence</keyword>
<dbReference type="RefSeq" id="WP_029094189.1">
    <property type="nucleotide sequence ID" value="NZ_CAADJA010000002.1"/>
</dbReference>
<accession>A0A2C6DNJ1</accession>
<evidence type="ECO:0000259" key="22">
    <source>
        <dbReference type="PROSITE" id="PS50109"/>
    </source>
</evidence>
<feature type="transmembrane region" description="Helical" evidence="21">
    <location>
        <begin position="9"/>
        <end position="28"/>
    </location>
</feature>
<reference evidence="24" key="2">
    <citation type="submission" date="2017-09" db="EMBL/GenBank/DDBJ databases">
        <title>FDA dAtabase for Regulatory Grade micrObial Sequences (FDA-ARGOS): Supporting development and validation of Infectious Disease Dx tests.</title>
        <authorList>
            <person name="Minogue T."/>
            <person name="Wolcott M."/>
            <person name="Wasieloski L."/>
            <person name="Aguilar W."/>
            <person name="Moore D."/>
            <person name="Tallon L.J."/>
            <person name="Sadzewicz L."/>
            <person name="Ott S."/>
            <person name="Zhao X."/>
            <person name="Nagaraj S."/>
            <person name="Vavikolanu K."/>
            <person name="Aluvathingal J."/>
            <person name="Nadendla S."/>
            <person name="Sichtig H."/>
        </authorList>
    </citation>
    <scope>NUCLEOTIDE SEQUENCE</scope>
    <source>
        <strain evidence="24">FDAARGOS_387</strain>
    </source>
</reference>
<dbReference type="Gene3D" id="6.10.340.10">
    <property type="match status" value="1"/>
</dbReference>
<keyword evidence="8 25" id="KW-0808">Transferase</keyword>
<dbReference type="CDD" id="cd06225">
    <property type="entry name" value="HAMP"/>
    <property type="match status" value="1"/>
</dbReference>
<evidence type="ECO:0000256" key="21">
    <source>
        <dbReference type="SAM" id="Phobius"/>
    </source>
</evidence>
<keyword evidence="11" id="KW-0378">Hydrolase</keyword>